<keyword evidence="1" id="KW-0675">Receptor</keyword>
<gene>
    <name evidence="1" type="ORF">Pyn_20212</name>
</gene>
<proteinExistence type="predicted"/>
<keyword evidence="1" id="KW-0808">Transferase</keyword>
<name>A0A314UBK9_PRUYE</name>
<sequence length="238" mass="27991">MDDQEDIFNFAKDEYEMNESHDQVIGSTKNRKGFLFFKRNGKPVPVTFVKVDGVDGKDAASRAELIFFTTYGVSDEVVLRPQRPMFIKQKHFAKIPDDIEMRKGVWCICYDRFEPLKHWTEKVQSDEIVQYDDKVKLPIRTPDDCLQDFWRISIRNLIHCVRRIHDKAGLFHGGLHKRSNFVFVNKKLKVINIEGSLAGLSPPEQDERKKKDIMDLRKMLRGRLVSYSNRKFKNFDFS</sequence>
<dbReference type="AlphaFoldDB" id="A0A314UBK9"/>
<evidence type="ECO:0000313" key="1">
    <source>
        <dbReference type="EMBL" id="PQM34710.1"/>
    </source>
</evidence>
<keyword evidence="1" id="KW-0418">Kinase</keyword>
<reference evidence="1 2" key="1">
    <citation type="submission" date="2018-02" db="EMBL/GenBank/DDBJ databases">
        <title>Draft genome of wild Prunus yedoensis var. nudiflora.</title>
        <authorList>
            <person name="Baek S."/>
            <person name="Kim J.-H."/>
            <person name="Choi K."/>
            <person name="Kim G.-B."/>
            <person name="Cho A."/>
            <person name="Jang H."/>
            <person name="Shin C.-H."/>
            <person name="Yu H.-J."/>
            <person name="Mun J.-H."/>
        </authorList>
    </citation>
    <scope>NUCLEOTIDE SEQUENCE [LARGE SCALE GENOMIC DNA]</scope>
    <source>
        <strain evidence="2">cv. Jeju island</strain>
        <tissue evidence="1">Leaf</tissue>
    </source>
</reference>
<evidence type="ECO:0000313" key="2">
    <source>
        <dbReference type="Proteomes" id="UP000250321"/>
    </source>
</evidence>
<comment type="caution">
    <text evidence="1">The sequence shown here is derived from an EMBL/GenBank/DDBJ whole genome shotgun (WGS) entry which is preliminary data.</text>
</comment>
<dbReference type="GO" id="GO:0016301">
    <property type="term" value="F:kinase activity"/>
    <property type="evidence" value="ECO:0007669"/>
    <property type="project" value="UniProtKB-KW"/>
</dbReference>
<keyword evidence="2" id="KW-1185">Reference proteome</keyword>
<protein>
    <submittedName>
        <fullName evidence="1">Leucine-rich repeat receptor-like protein kinase PXL2</fullName>
    </submittedName>
</protein>
<dbReference type="Proteomes" id="UP000250321">
    <property type="component" value="Unassembled WGS sequence"/>
</dbReference>
<dbReference type="EMBL" id="PJQY01003767">
    <property type="protein sequence ID" value="PQM34710.1"/>
    <property type="molecule type" value="Genomic_DNA"/>
</dbReference>
<accession>A0A314UBK9</accession>
<dbReference type="OrthoDB" id="10355970at2759"/>
<organism evidence="1 2">
    <name type="scientific">Prunus yedoensis var. nudiflora</name>
    <dbReference type="NCBI Taxonomy" id="2094558"/>
    <lineage>
        <taxon>Eukaryota</taxon>
        <taxon>Viridiplantae</taxon>
        <taxon>Streptophyta</taxon>
        <taxon>Embryophyta</taxon>
        <taxon>Tracheophyta</taxon>
        <taxon>Spermatophyta</taxon>
        <taxon>Magnoliopsida</taxon>
        <taxon>eudicotyledons</taxon>
        <taxon>Gunneridae</taxon>
        <taxon>Pentapetalae</taxon>
        <taxon>rosids</taxon>
        <taxon>fabids</taxon>
        <taxon>Rosales</taxon>
        <taxon>Rosaceae</taxon>
        <taxon>Amygdaloideae</taxon>
        <taxon>Amygdaleae</taxon>
        <taxon>Prunus</taxon>
    </lineage>
</organism>